<keyword evidence="4" id="KW-1185">Reference proteome</keyword>
<sequence>MPSKLITYTGVMAAPMDLSDAEGGGKGSKGGSALSVSRSSVKINKNMRRAMTQPRPAPQVYKTEPAEFRSLVQRLTGTTPPSESSAKPLNPRLQKIAPPPLRPVFSYPTLQQALPQLSPQQQNQISGFNPGPRRNFLNSMSTMAYQNQLASQRHSNFPVSPLSFSPLPALSPSDHIWANVLNPMESPRTVAMRNLAQSMSMAGGTSSRGDVGSLPPPMQPPQDTNLANLSLPMEFSRFSGPPSPRMSAPFNLPRQDLPTDQFGFGSMYGYSGPLSPTPSSLSMDDTFSFPDPDIPKSRYS</sequence>
<evidence type="ECO:0000313" key="4">
    <source>
        <dbReference type="Proteomes" id="UP000822688"/>
    </source>
</evidence>
<accession>A0A8T0GP12</accession>
<feature type="region of interest" description="Disordered" evidence="1">
    <location>
        <begin position="268"/>
        <end position="300"/>
    </location>
</feature>
<name>A0A8T0GP12_CERPU</name>
<dbReference type="InterPro" id="IPR039612">
    <property type="entry name" value="VQ_5/9/14"/>
</dbReference>
<dbReference type="AlphaFoldDB" id="A0A8T0GP12"/>
<dbReference type="PANTHER" id="PTHR33783">
    <property type="entry name" value="PROTEIN HAIKU1"/>
    <property type="match status" value="1"/>
</dbReference>
<dbReference type="OrthoDB" id="1934230at2759"/>
<protein>
    <recommendedName>
        <fullName evidence="2">VQ domain-containing protein</fullName>
    </recommendedName>
</protein>
<reference evidence="3" key="1">
    <citation type="submission" date="2020-06" db="EMBL/GenBank/DDBJ databases">
        <title>WGS assembly of Ceratodon purpureus strain R40.</title>
        <authorList>
            <person name="Carey S.B."/>
            <person name="Jenkins J."/>
            <person name="Shu S."/>
            <person name="Lovell J.T."/>
            <person name="Sreedasyam A."/>
            <person name="Maumus F."/>
            <person name="Tiley G.P."/>
            <person name="Fernandez-Pozo N."/>
            <person name="Barry K."/>
            <person name="Chen C."/>
            <person name="Wang M."/>
            <person name="Lipzen A."/>
            <person name="Daum C."/>
            <person name="Saski C.A."/>
            <person name="Payton A.C."/>
            <person name="Mcbreen J.C."/>
            <person name="Conrad R.E."/>
            <person name="Kollar L.M."/>
            <person name="Olsson S."/>
            <person name="Huttunen S."/>
            <person name="Landis J.B."/>
            <person name="Wickett N.J."/>
            <person name="Johnson M.G."/>
            <person name="Rensing S.A."/>
            <person name="Grimwood J."/>
            <person name="Schmutz J."/>
            <person name="Mcdaniel S.F."/>
        </authorList>
    </citation>
    <scope>NUCLEOTIDE SEQUENCE</scope>
    <source>
        <strain evidence="3">R40</strain>
    </source>
</reference>
<feature type="domain" description="VQ" evidence="2">
    <location>
        <begin position="55"/>
        <end position="81"/>
    </location>
</feature>
<dbReference type="InterPro" id="IPR008889">
    <property type="entry name" value="VQ"/>
</dbReference>
<dbReference type="EMBL" id="CM026430">
    <property type="protein sequence ID" value="KAG0561326.1"/>
    <property type="molecule type" value="Genomic_DNA"/>
</dbReference>
<evidence type="ECO:0000256" key="1">
    <source>
        <dbReference type="SAM" id="MobiDB-lite"/>
    </source>
</evidence>
<dbReference type="Proteomes" id="UP000822688">
    <property type="component" value="Chromosome 9"/>
</dbReference>
<evidence type="ECO:0000259" key="2">
    <source>
        <dbReference type="Pfam" id="PF05678"/>
    </source>
</evidence>
<evidence type="ECO:0000313" key="3">
    <source>
        <dbReference type="EMBL" id="KAG0561326.1"/>
    </source>
</evidence>
<dbReference type="Pfam" id="PF05678">
    <property type="entry name" value="VQ"/>
    <property type="match status" value="1"/>
</dbReference>
<organism evidence="3 4">
    <name type="scientific">Ceratodon purpureus</name>
    <name type="common">Fire moss</name>
    <name type="synonym">Dicranum purpureum</name>
    <dbReference type="NCBI Taxonomy" id="3225"/>
    <lineage>
        <taxon>Eukaryota</taxon>
        <taxon>Viridiplantae</taxon>
        <taxon>Streptophyta</taxon>
        <taxon>Embryophyta</taxon>
        <taxon>Bryophyta</taxon>
        <taxon>Bryophytina</taxon>
        <taxon>Bryopsida</taxon>
        <taxon>Dicranidae</taxon>
        <taxon>Pseudoditrichales</taxon>
        <taxon>Ditrichaceae</taxon>
        <taxon>Ceratodon</taxon>
    </lineage>
</organism>
<comment type="caution">
    <text evidence="3">The sequence shown here is derived from an EMBL/GenBank/DDBJ whole genome shotgun (WGS) entry which is preliminary data.</text>
</comment>
<feature type="compositionally biased region" description="Low complexity" evidence="1">
    <location>
        <begin position="268"/>
        <end position="282"/>
    </location>
</feature>
<proteinExistence type="predicted"/>
<dbReference type="PANTHER" id="PTHR33783:SF1">
    <property type="entry name" value="PROTEIN HAIKU1"/>
    <property type="match status" value="1"/>
</dbReference>
<feature type="region of interest" description="Disordered" evidence="1">
    <location>
        <begin position="15"/>
        <end position="40"/>
    </location>
</feature>
<gene>
    <name evidence="3" type="ORF">KC19_9G055500</name>
</gene>